<feature type="domain" description="Calcineurin-like phosphoesterase" evidence="2">
    <location>
        <begin position="37"/>
        <end position="269"/>
    </location>
</feature>
<reference evidence="3 4" key="1">
    <citation type="submission" date="2019-02" db="EMBL/GenBank/DDBJ databases">
        <title>Deep-cultivation of Planctomycetes and their phenomic and genomic characterization uncovers novel biology.</title>
        <authorList>
            <person name="Wiegand S."/>
            <person name="Jogler M."/>
            <person name="Boedeker C."/>
            <person name="Pinto D."/>
            <person name="Vollmers J."/>
            <person name="Rivas-Marin E."/>
            <person name="Kohn T."/>
            <person name="Peeters S.H."/>
            <person name="Heuer A."/>
            <person name="Rast P."/>
            <person name="Oberbeckmann S."/>
            <person name="Bunk B."/>
            <person name="Jeske O."/>
            <person name="Meyerdierks A."/>
            <person name="Storesund J.E."/>
            <person name="Kallscheuer N."/>
            <person name="Luecker S."/>
            <person name="Lage O.M."/>
            <person name="Pohl T."/>
            <person name="Merkel B.J."/>
            <person name="Hornburger P."/>
            <person name="Mueller R.-W."/>
            <person name="Bruemmer F."/>
            <person name="Labrenz M."/>
            <person name="Spormann A.M."/>
            <person name="Op den Camp H."/>
            <person name="Overmann J."/>
            <person name="Amann R."/>
            <person name="Jetten M.S.M."/>
            <person name="Mascher T."/>
            <person name="Medema M.H."/>
            <person name="Devos D.P."/>
            <person name="Kaster A.-K."/>
            <person name="Ovreas L."/>
            <person name="Rohde M."/>
            <person name="Galperin M.Y."/>
            <person name="Jogler C."/>
        </authorList>
    </citation>
    <scope>NUCLEOTIDE SEQUENCE [LARGE SCALE GENOMIC DNA]</scope>
    <source>
        <strain evidence="3 4">ETA_A1</strain>
    </source>
</reference>
<dbReference type="InterPro" id="IPR029052">
    <property type="entry name" value="Metallo-depent_PP-like"/>
</dbReference>
<dbReference type="Gene3D" id="3.60.21.10">
    <property type="match status" value="1"/>
</dbReference>
<feature type="chain" id="PRO_5021943312" evidence="1">
    <location>
        <begin position="29"/>
        <end position="339"/>
    </location>
</feature>
<dbReference type="GO" id="GO:0016787">
    <property type="term" value="F:hydrolase activity"/>
    <property type="evidence" value="ECO:0007669"/>
    <property type="project" value="InterPro"/>
</dbReference>
<dbReference type="Proteomes" id="UP000319576">
    <property type="component" value="Chromosome"/>
</dbReference>
<dbReference type="SUPFAM" id="SSF56300">
    <property type="entry name" value="Metallo-dependent phosphatases"/>
    <property type="match status" value="1"/>
</dbReference>
<dbReference type="InterPro" id="IPR004843">
    <property type="entry name" value="Calcineurin-like_PHP"/>
</dbReference>
<protein>
    <submittedName>
        <fullName evidence="3">Calcineurin-like phosphoesterase</fullName>
    </submittedName>
</protein>
<dbReference type="RefSeq" id="WP_145236302.1">
    <property type="nucleotide sequence ID" value="NZ_CP036273.1"/>
</dbReference>
<evidence type="ECO:0000313" key="4">
    <source>
        <dbReference type="Proteomes" id="UP000319576"/>
    </source>
</evidence>
<evidence type="ECO:0000259" key="2">
    <source>
        <dbReference type="Pfam" id="PF00149"/>
    </source>
</evidence>
<dbReference type="EMBL" id="CP036273">
    <property type="protein sequence ID" value="QDU19788.1"/>
    <property type="molecule type" value="Genomic_DNA"/>
</dbReference>
<evidence type="ECO:0000256" key="1">
    <source>
        <dbReference type="SAM" id="SignalP"/>
    </source>
</evidence>
<sequence precursor="true">MKRLGFALFVIPLGVVAALLTTPPLAIAAPDGPEPLTFIATSDSHYVSSKNLERIDRNKATIERMNNIPGTPWPAKLGGGKVGTPRGVLALGDLIDDGDKRDETPLQWRHFEKQFGLDGTDGLLKYPVFEGWGNHDGPPVGKEKFGFSVQSKIKERNALRKKAGRIGTVSENGLHYSWDWDTVHFVQANLYPADRQHAKVRYSLPWHDPQGALAFVKEDLKRNVGDSGRPVVVMSHCGVDTDWWHPEDWAAFYKAVKPYNVIAYFYGHSGTGLRKYKPEGEEKALDCVNTGQTEKGFFVAEVTAKRLRVGFQAKKDPKATENIVWEWKYLLEKPLTAGK</sequence>
<gene>
    <name evidence="3" type="ORF">ETAA1_17260</name>
</gene>
<dbReference type="AlphaFoldDB" id="A0A517XQK7"/>
<proteinExistence type="predicted"/>
<evidence type="ECO:0000313" key="3">
    <source>
        <dbReference type="EMBL" id="QDU19788.1"/>
    </source>
</evidence>
<dbReference type="KEGG" id="uli:ETAA1_17260"/>
<dbReference type="OrthoDB" id="8055872at2"/>
<accession>A0A517XQK7</accession>
<feature type="signal peptide" evidence="1">
    <location>
        <begin position="1"/>
        <end position="28"/>
    </location>
</feature>
<organism evidence="3 4">
    <name type="scientific">Urbifossiella limnaea</name>
    <dbReference type="NCBI Taxonomy" id="2528023"/>
    <lineage>
        <taxon>Bacteria</taxon>
        <taxon>Pseudomonadati</taxon>
        <taxon>Planctomycetota</taxon>
        <taxon>Planctomycetia</taxon>
        <taxon>Gemmatales</taxon>
        <taxon>Gemmataceae</taxon>
        <taxon>Urbifossiella</taxon>
    </lineage>
</organism>
<keyword evidence="1" id="KW-0732">Signal</keyword>
<dbReference type="Pfam" id="PF00149">
    <property type="entry name" value="Metallophos"/>
    <property type="match status" value="1"/>
</dbReference>
<name>A0A517XQK7_9BACT</name>
<dbReference type="CDD" id="cd00838">
    <property type="entry name" value="MPP_superfamily"/>
    <property type="match status" value="1"/>
</dbReference>
<keyword evidence="4" id="KW-1185">Reference proteome</keyword>